<gene>
    <name evidence="1" type="ORF">CBOVIS_LOCUS9579</name>
</gene>
<proteinExistence type="predicted"/>
<keyword evidence="2" id="KW-1185">Reference proteome</keyword>
<comment type="caution">
    <text evidence="1">The sequence shown here is derived from an EMBL/GenBank/DDBJ whole genome shotgun (WGS) entry which is preliminary data.</text>
</comment>
<organism evidence="1 2">
    <name type="scientific">Caenorhabditis bovis</name>
    <dbReference type="NCBI Taxonomy" id="2654633"/>
    <lineage>
        <taxon>Eukaryota</taxon>
        <taxon>Metazoa</taxon>
        <taxon>Ecdysozoa</taxon>
        <taxon>Nematoda</taxon>
        <taxon>Chromadorea</taxon>
        <taxon>Rhabditida</taxon>
        <taxon>Rhabditina</taxon>
        <taxon>Rhabditomorpha</taxon>
        <taxon>Rhabditoidea</taxon>
        <taxon>Rhabditidae</taxon>
        <taxon>Peloderinae</taxon>
        <taxon>Caenorhabditis</taxon>
    </lineage>
</organism>
<protein>
    <submittedName>
        <fullName evidence="1">Uncharacterized protein</fullName>
    </submittedName>
</protein>
<sequence length="637" mass="73476">MSLSKLVDDSRPSLDDAVGVIVNDYVNCATRTQYELVEVQHERNMFRRARGVDKFSRICRFVKVVSRFTYYSLKTPNLANRLASIQEKFGEAGVFTELWRVAIGDVATRSAIMRYACKRLHDNGGDCRQLVGDDVGVMVKALCAIADTSDLRHTLYFATCFCFKKRSLADDEFVALLRRLLFIAIEQRPKHTGRLIGWLTGSTDDLNYFITYAEPCVLAAIVDVLETDTYEVPNNAGMPWESPAMEVVFGESRVAQLIAGLMADRRIGEYVFRKVFARLLDKANENRRKYASDKRREHRRNCYVEAFVTLYKATAKKVFHTEMIKYCKSVVKKNPADWTDNDIDDFDQVMCLYMDVSDKDPSIGEYAPEMLSVCFDIVTSPILIQKFTNSQFLMTYAVLHRLLQHVIDQFELGKFDNLVGSLAEEIRNKTIRAVSLSCETFMATPEERFRKAIDMSACLFEKVSYISLRYPAGEQVDERDGASEWLQKILKVIDIPDWIEKMREESSELTMLTRSLLVDLVVRFHLEFTNTTEDNARYPYYLEKTIITEADMKQLDELRLDECGAILARTAEHPNDYLKIVHQIKMRQMRMKVLVFTRDEYDELERKNEASLKANEARFAESAAEDPLARRLLAYLE</sequence>
<accession>A0A8S1F795</accession>
<dbReference type="Proteomes" id="UP000494206">
    <property type="component" value="Unassembled WGS sequence"/>
</dbReference>
<dbReference type="AlphaFoldDB" id="A0A8S1F795"/>
<reference evidence="1 2" key="1">
    <citation type="submission" date="2020-04" db="EMBL/GenBank/DDBJ databases">
        <authorList>
            <person name="Laetsch R D."/>
            <person name="Stevens L."/>
            <person name="Kumar S."/>
            <person name="Blaxter L. M."/>
        </authorList>
    </citation>
    <scope>NUCLEOTIDE SEQUENCE [LARGE SCALE GENOMIC DNA]</scope>
</reference>
<evidence type="ECO:0000313" key="1">
    <source>
        <dbReference type="EMBL" id="CAB3407692.1"/>
    </source>
</evidence>
<name>A0A8S1F795_9PELO</name>
<dbReference type="EMBL" id="CADEPM010000006">
    <property type="protein sequence ID" value="CAB3407692.1"/>
    <property type="molecule type" value="Genomic_DNA"/>
</dbReference>
<evidence type="ECO:0000313" key="2">
    <source>
        <dbReference type="Proteomes" id="UP000494206"/>
    </source>
</evidence>